<keyword evidence="5" id="KW-1185">Reference proteome</keyword>
<dbReference type="GO" id="GO:0005840">
    <property type="term" value="C:ribosome"/>
    <property type="evidence" value="ECO:0007669"/>
    <property type="project" value="UniProtKB-KW"/>
</dbReference>
<dbReference type="PANTHER" id="PTHR45987">
    <property type="entry name" value="39S RIBOSOMAL PROTEIN L12"/>
    <property type="match status" value="1"/>
</dbReference>
<comment type="caution">
    <text evidence="4">The sequence shown here is derived from an EMBL/GenBank/DDBJ whole genome shotgun (WGS) entry which is preliminary data.</text>
</comment>
<evidence type="ECO:0000256" key="2">
    <source>
        <dbReference type="ARBA" id="ARBA00023274"/>
    </source>
</evidence>
<proteinExistence type="predicted"/>
<evidence type="ECO:0000259" key="3">
    <source>
        <dbReference type="Pfam" id="PF00542"/>
    </source>
</evidence>
<dbReference type="InterPro" id="IPR014719">
    <property type="entry name" value="Ribosomal_bL12_C/ClpS-like"/>
</dbReference>
<dbReference type="PANTHER" id="PTHR45987:SF11">
    <property type="entry name" value="OS07G0626100 PROTEIN"/>
    <property type="match status" value="1"/>
</dbReference>
<dbReference type="InterPro" id="IPR000206">
    <property type="entry name" value="Ribosomal_bL12"/>
</dbReference>
<dbReference type="Proteomes" id="UP001603857">
    <property type="component" value="Unassembled WGS sequence"/>
</dbReference>
<reference evidence="4 5" key="1">
    <citation type="submission" date="2024-08" db="EMBL/GenBank/DDBJ databases">
        <title>Insights into the chromosomal genome structure of Flemingia macrophylla.</title>
        <authorList>
            <person name="Ding Y."/>
            <person name="Zhao Y."/>
            <person name="Bi W."/>
            <person name="Wu M."/>
            <person name="Zhao G."/>
            <person name="Gong Y."/>
            <person name="Li W."/>
            <person name="Zhang P."/>
        </authorList>
    </citation>
    <scope>NUCLEOTIDE SEQUENCE [LARGE SCALE GENOMIC DNA]</scope>
    <source>
        <strain evidence="4">DYQJB</strain>
        <tissue evidence="4">Leaf</tissue>
    </source>
</reference>
<dbReference type="Gene3D" id="3.30.1390.10">
    <property type="match status" value="1"/>
</dbReference>
<sequence length="97" mass="10759">MGLHRYDTVTAPIVAMSAASTRSPAEATTMTAAEKTVFVLKLEKYNDVVKIKITKEVRAFIDLGLKEAKDLVEKVPCVLFCLLSVVFVQSQVSRFNH</sequence>
<dbReference type="InterPro" id="IPR013823">
    <property type="entry name" value="Ribosomal_bL12_C"/>
</dbReference>
<protein>
    <recommendedName>
        <fullName evidence="3">Large ribosomal subunit protein bL12 C-terminal domain-containing protein</fullName>
    </recommendedName>
</protein>
<dbReference type="EMBL" id="JBGMDY010000011">
    <property type="protein sequence ID" value="KAL2318857.1"/>
    <property type="molecule type" value="Genomic_DNA"/>
</dbReference>
<dbReference type="AlphaFoldDB" id="A0ABD1L5R8"/>
<evidence type="ECO:0000313" key="4">
    <source>
        <dbReference type="EMBL" id="KAL2318857.1"/>
    </source>
</evidence>
<evidence type="ECO:0000256" key="1">
    <source>
        <dbReference type="ARBA" id="ARBA00022980"/>
    </source>
</evidence>
<organism evidence="4 5">
    <name type="scientific">Flemingia macrophylla</name>
    <dbReference type="NCBI Taxonomy" id="520843"/>
    <lineage>
        <taxon>Eukaryota</taxon>
        <taxon>Viridiplantae</taxon>
        <taxon>Streptophyta</taxon>
        <taxon>Embryophyta</taxon>
        <taxon>Tracheophyta</taxon>
        <taxon>Spermatophyta</taxon>
        <taxon>Magnoliopsida</taxon>
        <taxon>eudicotyledons</taxon>
        <taxon>Gunneridae</taxon>
        <taxon>Pentapetalae</taxon>
        <taxon>rosids</taxon>
        <taxon>fabids</taxon>
        <taxon>Fabales</taxon>
        <taxon>Fabaceae</taxon>
        <taxon>Papilionoideae</taxon>
        <taxon>50 kb inversion clade</taxon>
        <taxon>NPAAA clade</taxon>
        <taxon>indigoferoid/millettioid clade</taxon>
        <taxon>Phaseoleae</taxon>
        <taxon>Flemingia</taxon>
    </lineage>
</organism>
<evidence type="ECO:0000313" key="5">
    <source>
        <dbReference type="Proteomes" id="UP001603857"/>
    </source>
</evidence>
<feature type="domain" description="Large ribosomal subunit protein bL12 C-terminal" evidence="3">
    <location>
        <begin position="38"/>
        <end position="79"/>
    </location>
</feature>
<keyword evidence="1" id="KW-0689">Ribosomal protein</keyword>
<keyword evidence="2" id="KW-0687">Ribonucleoprotein</keyword>
<gene>
    <name evidence="4" type="ORF">Fmac_032733</name>
</gene>
<dbReference type="CDD" id="cd00387">
    <property type="entry name" value="Ribosomal_L7_L12"/>
    <property type="match status" value="1"/>
</dbReference>
<dbReference type="Pfam" id="PF00542">
    <property type="entry name" value="Ribosomal_L12"/>
    <property type="match status" value="1"/>
</dbReference>
<name>A0ABD1L5R8_9FABA</name>
<dbReference type="GO" id="GO:1990904">
    <property type="term" value="C:ribonucleoprotein complex"/>
    <property type="evidence" value="ECO:0007669"/>
    <property type="project" value="UniProtKB-KW"/>
</dbReference>
<accession>A0ABD1L5R8</accession>
<dbReference type="SUPFAM" id="SSF54736">
    <property type="entry name" value="ClpS-like"/>
    <property type="match status" value="1"/>
</dbReference>